<proteinExistence type="predicted"/>
<accession>A0A3S4CFS2</accession>
<dbReference type="RefSeq" id="WP_223214278.1">
    <property type="nucleotide sequence ID" value="NZ_JBHTMH010000001.1"/>
</dbReference>
<dbReference type="PANTHER" id="PTHR37816:SF2">
    <property type="entry name" value="DNA TOPOLOGY MODULATION PROTEIN FLAR-RELATED PROTEIN"/>
    <property type="match status" value="1"/>
</dbReference>
<dbReference type="Gene3D" id="3.40.50.300">
    <property type="entry name" value="P-loop containing nucleotide triphosphate hydrolases"/>
    <property type="match status" value="1"/>
</dbReference>
<dbReference type="EMBL" id="UZWD01000040">
    <property type="protein sequence ID" value="VDS06240.1"/>
    <property type="molecule type" value="Genomic_DNA"/>
</dbReference>
<name>A0A3S4CFS2_9HYPH</name>
<evidence type="ECO:0000313" key="1">
    <source>
        <dbReference type="EMBL" id="VDS06240.1"/>
    </source>
</evidence>
<reference evidence="1 2" key="1">
    <citation type="submission" date="2018-12" db="EMBL/GenBank/DDBJ databases">
        <authorList>
            <person name="Criscuolo A."/>
        </authorList>
    </citation>
    <scope>NUCLEOTIDE SEQUENCE [LARGE SCALE GENOMIC DNA]</scope>
    <source>
        <strain evidence="1">ACIP1116281</strain>
    </source>
</reference>
<sequence>MQTIPPLATLGHRIMILGLTNAGKSTLALALSDKLGVPAIHLDQLKHLPNTNWQERSDADFQALHDAAITGDGWVMDGNYTRLMPQRIERATGIIVVTDTLLTRYRRYFIRTLIQRQRAGGLEGGEDRVNWKMLHWLWHTRNSVAKYRDMATASGKPTVFASSTRELNALYDTWSLKHPFA</sequence>
<evidence type="ECO:0000313" key="2">
    <source>
        <dbReference type="Proteomes" id="UP000268844"/>
    </source>
</evidence>
<gene>
    <name evidence="1" type="ORF">DEVEQU_03396</name>
</gene>
<dbReference type="SUPFAM" id="SSF52540">
    <property type="entry name" value="P-loop containing nucleoside triphosphate hydrolases"/>
    <property type="match status" value="1"/>
</dbReference>
<dbReference type="InterPro" id="IPR052922">
    <property type="entry name" value="Cytidylate_Kinase-2"/>
</dbReference>
<dbReference type="PANTHER" id="PTHR37816">
    <property type="entry name" value="YALI0E33011P"/>
    <property type="match status" value="1"/>
</dbReference>
<dbReference type="Proteomes" id="UP000268844">
    <property type="component" value="Unassembled WGS sequence"/>
</dbReference>
<keyword evidence="2" id="KW-1185">Reference proteome</keyword>
<organism evidence="1 2">
    <name type="scientific">Devosia equisanguinis</name>
    <dbReference type="NCBI Taxonomy" id="2490941"/>
    <lineage>
        <taxon>Bacteria</taxon>
        <taxon>Pseudomonadati</taxon>
        <taxon>Pseudomonadota</taxon>
        <taxon>Alphaproteobacteria</taxon>
        <taxon>Hyphomicrobiales</taxon>
        <taxon>Devosiaceae</taxon>
        <taxon>Devosia</taxon>
    </lineage>
</organism>
<dbReference type="InterPro" id="IPR027417">
    <property type="entry name" value="P-loop_NTPase"/>
</dbReference>
<protein>
    <submittedName>
        <fullName evidence="1">Topology modulation protein</fullName>
    </submittedName>
</protein>
<dbReference type="AlphaFoldDB" id="A0A3S4CFS2"/>